<dbReference type="InterPro" id="IPR004564">
    <property type="entry name" value="OM_lipoprot_carrier_LolA-like"/>
</dbReference>
<sequence>MMRVILLCLCLLFSCGAYAYAGTEEVLDKLKTTMGNVQSLKCRFVQHKTLAMFDDTLESQGVLLFQSPDRLRWEYISPVKAGFVVAGKQGRRWNTLAGTDEPFRVADDVEMRILTEQVLKWTCFDLDALREQYEFAVASKKPLKLVLTPKSTVVRRLLRELRVTLSPAMSDVAKLEFIEADGDVTTYTFFDTIINSDIDASLLTP</sequence>
<feature type="signal peptide" evidence="2">
    <location>
        <begin position="1"/>
        <end position="19"/>
    </location>
</feature>
<feature type="chain" id="PRO_5013020550" evidence="2">
    <location>
        <begin position="20"/>
        <end position="205"/>
    </location>
</feature>
<proteinExistence type="predicted"/>
<keyword evidence="4" id="KW-1185">Reference proteome</keyword>
<accession>A0A1N6EC76</accession>
<evidence type="ECO:0000313" key="3">
    <source>
        <dbReference type="EMBL" id="SIN80571.1"/>
    </source>
</evidence>
<protein>
    <submittedName>
        <fullName evidence="3">Outer membrane lipoprotein-sorting protein</fullName>
    </submittedName>
</protein>
<keyword evidence="1 2" id="KW-0732">Signal</keyword>
<dbReference type="PANTHER" id="PTHR35869">
    <property type="entry name" value="OUTER-MEMBRANE LIPOPROTEIN CARRIER PROTEIN"/>
    <property type="match status" value="1"/>
</dbReference>
<dbReference type="PANTHER" id="PTHR35869:SF1">
    <property type="entry name" value="OUTER-MEMBRANE LIPOPROTEIN CARRIER PROTEIN"/>
    <property type="match status" value="1"/>
</dbReference>
<dbReference type="Proteomes" id="UP000184694">
    <property type="component" value="Unassembled WGS sequence"/>
</dbReference>
<dbReference type="PROSITE" id="PS51257">
    <property type="entry name" value="PROKAR_LIPOPROTEIN"/>
    <property type="match status" value="1"/>
</dbReference>
<dbReference type="InterPro" id="IPR029046">
    <property type="entry name" value="LolA/LolB/LppX"/>
</dbReference>
<evidence type="ECO:0000256" key="1">
    <source>
        <dbReference type="ARBA" id="ARBA00022729"/>
    </source>
</evidence>
<dbReference type="Pfam" id="PF03548">
    <property type="entry name" value="LolA"/>
    <property type="match status" value="1"/>
</dbReference>
<dbReference type="EMBL" id="FSRG01000003">
    <property type="protein sequence ID" value="SIN80571.1"/>
    <property type="molecule type" value="Genomic_DNA"/>
</dbReference>
<dbReference type="CDD" id="cd16325">
    <property type="entry name" value="LolA"/>
    <property type="match status" value="1"/>
</dbReference>
<name>A0A1N6EC76_9BACT</name>
<dbReference type="STRING" id="1121457.SAMN02745161_0877"/>
<dbReference type="AlphaFoldDB" id="A0A1N6EC76"/>
<dbReference type="SUPFAM" id="SSF89392">
    <property type="entry name" value="Prokaryotic lipoproteins and lipoprotein localization factors"/>
    <property type="match status" value="1"/>
</dbReference>
<dbReference type="Gene3D" id="2.50.20.10">
    <property type="entry name" value="Lipoprotein localisation LolA/LolB/LppX"/>
    <property type="match status" value="1"/>
</dbReference>
<reference evidence="4" key="1">
    <citation type="submission" date="2016-11" db="EMBL/GenBank/DDBJ databases">
        <authorList>
            <person name="Varghese N."/>
            <person name="Submissions S."/>
        </authorList>
    </citation>
    <scope>NUCLEOTIDE SEQUENCE [LARGE SCALE GENOMIC DNA]</scope>
    <source>
        <strain evidence="4">DSM 17456</strain>
    </source>
</reference>
<gene>
    <name evidence="3" type="ORF">SAMN02745161_0877</name>
</gene>
<evidence type="ECO:0000313" key="4">
    <source>
        <dbReference type="Proteomes" id="UP000184694"/>
    </source>
</evidence>
<keyword evidence="3" id="KW-0449">Lipoprotein</keyword>
<dbReference type="OrthoDB" id="1027451at2"/>
<organism evidence="3 4">
    <name type="scientific">Halodesulfovibrio marinisediminis DSM 17456</name>
    <dbReference type="NCBI Taxonomy" id="1121457"/>
    <lineage>
        <taxon>Bacteria</taxon>
        <taxon>Pseudomonadati</taxon>
        <taxon>Thermodesulfobacteriota</taxon>
        <taxon>Desulfovibrionia</taxon>
        <taxon>Desulfovibrionales</taxon>
        <taxon>Desulfovibrionaceae</taxon>
        <taxon>Halodesulfovibrio</taxon>
    </lineage>
</organism>
<dbReference type="RefSeq" id="WP_084539324.1">
    <property type="nucleotide sequence ID" value="NZ_FSRG01000003.1"/>
</dbReference>
<evidence type="ECO:0000256" key="2">
    <source>
        <dbReference type="SAM" id="SignalP"/>
    </source>
</evidence>